<evidence type="ECO:0000313" key="4">
    <source>
        <dbReference type="Proteomes" id="UP000005580"/>
    </source>
</evidence>
<dbReference type="STRING" id="28134.SAMN05444288_0379"/>
<dbReference type="CDD" id="cd00093">
    <property type="entry name" value="HTH_XRE"/>
    <property type="match status" value="1"/>
</dbReference>
<evidence type="ECO:0000259" key="2">
    <source>
        <dbReference type="PROSITE" id="PS50943"/>
    </source>
</evidence>
<name>E7RMZ0_9BACT</name>
<dbReference type="HOGENOM" id="CLU_066192_20_1_10"/>
<evidence type="ECO:0000313" key="3">
    <source>
        <dbReference type="EMBL" id="EFZ38121.1"/>
    </source>
</evidence>
<dbReference type="PROSITE" id="PS50943">
    <property type="entry name" value="HTH_CROC1"/>
    <property type="match status" value="1"/>
</dbReference>
<dbReference type="InterPro" id="IPR010982">
    <property type="entry name" value="Lambda_DNA-bd_dom_sf"/>
</dbReference>
<protein>
    <submittedName>
        <fullName evidence="3">DNA-binding helix-turn-helix protein</fullName>
    </submittedName>
</protein>
<gene>
    <name evidence="3" type="ORF">HMPREF0663_10490</name>
</gene>
<dbReference type="GO" id="GO:0005829">
    <property type="term" value="C:cytosol"/>
    <property type="evidence" value="ECO:0007669"/>
    <property type="project" value="TreeGrafter"/>
</dbReference>
<dbReference type="RefSeq" id="WP_004369193.1">
    <property type="nucleotide sequence ID" value="NZ_GL833119.1"/>
</dbReference>
<comment type="caution">
    <text evidence="3">The sequence shown here is derived from an EMBL/GenBank/DDBJ whole genome shotgun (WGS) entry which is preliminary data.</text>
</comment>
<dbReference type="eggNOG" id="COG3620">
    <property type="taxonomic scope" value="Bacteria"/>
</dbReference>
<accession>E7RMZ0</accession>
<dbReference type="AlphaFoldDB" id="E7RMZ0"/>
<dbReference type="PANTHER" id="PTHR46797">
    <property type="entry name" value="HTH-TYPE TRANSCRIPTIONAL REGULATOR"/>
    <property type="match status" value="1"/>
</dbReference>
<dbReference type="SUPFAM" id="SSF47413">
    <property type="entry name" value="lambda repressor-like DNA-binding domains"/>
    <property type="match status" value="1"/>
</dbReference>
<dbReference type="SMART" id="SM00530">
    <property type="entry name" value="HTH_XRE"/>
    <property type="match status" value="1"/>
</dbReference>
<dbReference type="Pfam" id="PF01381">
    <property type="entry name" value="HTH_3"/>
    <property type="match status" value="1"/>
</dbReference>
<dbReference type="GO" id="GO:0003700">
    <property type="term" value="F:DNA-binding transcription factor activity"/>
    <property type="evidence" value="ECO:0007669"/>
    <property type="project" value="TreeGrafter"/>
</dbReference>
<dbReference type="PANTHER" id="PTHR46797:SF1">
    <property type="entry name" value="METHYLPHOSPHONATE SYNTHASE"/>
    <property type="match status" value="1"/>
</dbReference>
<reference evidence="3" key="1">
    <citation type="submission" date="2011-01" db="EMBL/GenBank/DDBJ databases">
        <authorList>
            <person name="Muzny D."/>
            <person name="Qin X."/>
            <person name="Buhay C."/>
            <person name="Dugan-Rocha S."/>
            <person name="Ding Y."/>
            <person name="Chen G."/>
            <person name="Hawes A."/>
            <person name="Holder M."/>
            <person name="Jhangiani S."/>
            <person name="Johnson A."/>
            <person name="Khan Z."/>
            <person name="Li Z."/>
            <person name="Liu W."/>
            <person name="Liu X."/>
            <person name="Perez L."/>
            <person name="Shen H."/>
            <person name="Wang Q."/>
            <person name="Watt J."/>
            <person name="Xi L."/>
            <person name="Xin Y."/>
            <person name="Zhou J."/>
            <person name="Deng J."/>
            <person name="Jiang H."/>
            <person name="Liu Y."/>
            <person name="Qu J."/>
            <person name="Song X.-Z."/>
            <person name="Zhang L."/>
            <person name="Villasana D."/>
            <person name="Johnson A."/>
            <person name="Liu J."/>
            <person name="Liyanage D."/>
            <person name="Lorensuhewa L."/>
            <person name="Robinson T."/>
            <person name="Song A."/>
            <person name="Song B.-B."/>
            <person name="Dinh H."/>
            <person name="Thornton R."/>
            <person name="Coyle M."/>
            <person name="Francisco L."/>
            <person name="Jackson L."/>
            <person name="Javaid M."/>
            <person name="Korchina V."/>
            <person name="Kovar C."/>
            <person name="Mata R."/>
            <person name="Mathew T."/>
            <person name="Ngo R."/>
            <person name="Nguyen L."/>
            <person name="Nguyen N."/>
            <person name="Okwuonu G."/>
            <person name="Ongeri F."/>
            <person name="Pham C."/>
            <person name="Simmons D."/>
            <person name="Wilczek-Boney K."/>
            <person name="Hale W."/>
            <person name="Jakkamsetti A."/>
            <person name="Pham P."/>
            <person name="Ruth R."/>
            <person name="San Lucas F."/>
            <person name="Warren J."/>
            <person name="Zhang J."/>
            <person name="Zhao Z."/>
            <person name="Zhou C."/>
            <person name="Zhu D."/>
            <person name="Lee S."/>
            <person name="Bess C."/>
            <person name="Blankenburg K."/>
            <person name="Forbes L."/>
            <person name="Fu Q."/>
            <person name="Gubbala S."/>
            <person name="Hirani K."/>
            <person name="Jayaseelan J.C."/>
            <person name="Lara F."/>
            <person name="Munidasa M."/>
            <person name="Palculict T."/>
            <person name="Patil S."/>
            <person name="Pu L.-L."/>
            <person name="Saada N."/>
            <person name="Tang L."/>
            <person name="Weissenberger G."/>
            <person name="Zhu Y."/>
            <person name="Hemphill L."/>
            <person name="Shang Y."/>
            <person name="Youmans B."/>
            <person name="Ayvaz T."/>
            <person name="Ross M."/>
            <person name="Santibanez J."/>
            <person name="Aqrawi P."/>
            <person name="Gross S."/>
            <person name="Joshi V."/>
            <person name="Fowler G."/>
            <person name="Nazareth L."/>
            <person name="Reid J."/>
            <person name="Worley K."/>
            <person name="Petrosino J."/>
            <person name="Highlander S."/>
            <person name="Gibbs R."/>
        </authorList>
    </citation>
    <scope>NUCLEOTIDE SEQUENCE [LARGE SCALE GENOMIC DNA]</scope>
    <source>
        <strain evidence="3">ATCC 33269</strain>
    </source>
</reference>
<dbReference type="Proteomes" id="UP000005580">
    <property type="component" value="Unassembled WGS sequence"/>
</dbReference>
<dbReference type="InterPro" id="IPR050807">
    <property type="entry name" value="TransReg_Diox_bact_type"/>
</dbReference>
<sequence length="101" mass="11765">MWKINEEKLKGVKTINDRFNEQYGLPGTPSREDFEARAKAWYYSELLKEERKRQNITQKQLAEMVGKKREYISSLENGKVDMQLSTFFRIAGALGLNISFG</sequence>
<evidence type="ECO:0000256" key="1">
    <source>
        <dbReference type="ARBA" id="ARBA00023125"/>
    </source>
</evidence>
<dbReference type="InterPro" id="IPR001387">
    <property type="entry name" value="Cro/C1-type_HTH"/>
</dbReference>
<organism evidence="3 4">
    <name type="scientific">Hoylesella oralis ATCC 33269</name>
    <dbReference type="NCBI Taxonomy" id="873533"/>
    <lineage>
        <taxon>Bacteria</taxon>
        <taxon>Pseudomonadati</taxon>
        <taxon>Bacteroidota</taxon>
        <taxon>Bacteroidia</taxon>
        <taxon>Bacteroidales</taxon>
        <taxon>Prevotellaceae</taxon>
        <taxon>Hoylesella</taxon>
    </lineage>
</organism>
<dbReference type="Gene3D" id="1.10.260.40">
    <property type="entry name" value="lambda repressor-like DNA-binding domains"/>
    <property type="match status" value="1"/>
</dbReference>
<proteinExistence type="predicted"/>
<dbReference type="GO" id="GO:0003677">
    <property type="term" value="F:DNA binding"/>
    <property type="evidence" value="ECO:0007669"/>
    <property type="project" value="UniProtKB-KW"/>
</dbReference>
<dbReference type="EMBL" id="AEPE02000002">
    <property type="protein sequence ID" value="EFZ38121.1"/>
    <property type="molecule type" value="Genomic_DNA"/>
</dbReference>
<keyword evidence="4" id="KW-1185">Reference proteome</keyword>
<feature type="domain" description="HTH cro/C1-type" evidence="2">
    <location>
        <begin position="47"/>
        <end position="101"/>
    </location>
</feature>
<keyword evidence="1 3" id="KW-0238">DNA-binding</keyword>